<keyword evidence="2" id="KW-1185">Reference proteome</keyword>
<dbReference type="SUPFAM" id="SSF46689">
    <property type="entry name" value="Homeodomain-like"/>
    <property type="match status" value="1"/>
</dbReference>
<protein>
    <submittedName>
        <fullName evidence="1">InsA protein</fullName>
    </submittedName>
</protein>
<name>A0A1Z4JLV0_LEPBY</name>
<dbReference type="Proteomes" id="UP000217895">
    <property type="component" value="Chromosome"/>
</dbReference>
<evidence type="ECO:0000313" key="2">
    <source>
        <dbReference type="Proteomes" id="UP000217895"/>
    </source>
</evidence>
<accession>A0A1Z4JLV0</accession>
<proteinExistence type="predicted"/>
<dbReference type="AlphaFoldDB" id="A0A1Z4JLV0"/>
<dbReference type="EMBL" id="AP018203">
    <property type="protein sequence ID" value="BAY57690.1"/>
    <property type="molecule type" value="Genomic_DNA"/>
</dbReference>
<dbReference type="PANTHER" id="PTHR33293:SF1">
    <property type="entry name" value="INSERTION ELEMENT IS1 1 PROTEIN INSB-RELATED"/>
    <property type="match status" value="1"/>
</dbReference>
<evidence type="ECO:0000313" key="1">
    <source>
        <dbReference type="EMBL" id="BAY57690.1"/>
    </source>
</evidence>
<dbReference type="InterPro" id="IPR009057">
    <property type="entry name" value="Homeodomain-like_sf"/>
</dbReference>
<dbReference type="PANTHER" id="PTHR33293">
    <property type="entry name" value="INSERTION ELEMENT IS1 1 PROTEIN INSB-RELATED"/>
    <property type="match status" value="1"/>
</dbReference>
<sequence>MECPNCGSHQLQRNGYRSQIQCYKCKDCGRQFLETYKQMRYSEEVKHFCIRMYFQGMSARSIEQVTNIHHTTILSWLRETDVDVLELLCAEQHSIEKLEL</sequence>
<reference evidence="1 2" key="1">
    <citation type="submission" date="2017-06" db="EMBL/GenBank/DDBJ databases">
        <title>Genome sequencing of cyanobaciteial culture collection at National Institute for Environmental Studies (NIES).</title>
        <authorList>
            <person name="Hirose Y."/>
            <person name="Shimura Y."/>
            <person name="Fujisawa T."/>
            <person name="Nakamura Y."/>
            <person name="Kawachi M."/>
        </authorList>
    </citation>
    <scope>NUCLEOTIDE SEQUENCE [LARGE SCALE GENOMIC DNA]</scope>
    <source>
        <strain evidence="1 2">NIES-2135</strain>
    </source>
</reference>
<organism evidence="1 2">
    <name type="scientific">Leptolyngbya boryana NIES-2135</name>
    <dbReference type="NCBI Taxonomy" id="1973484"/>
    <lineage>
        <taxon>Bacteria</taxon>
        <taxon>Bacillati</taxon>
        <taxon>Cyanobacteriota</taxon>
        <taxon>Cyanophyceae</taxon>
        <taxon>Leptolyngbyales</taxon>
        <taxon>Leptolyngbyaceae</taxon>
        <taxon>Leptolyngbya group</taxon>
        <taxon>Leptolyngbya</taxon>
    </lineage>
</organism>
<gene>
    <name evidence="1" type="ORF">NIES2135_45610</name>
</gene>
<dbReference type="InterPro" id="IPR051354">
    <property type="entry name" value="Transposase_27_IS1"/>
</dbReference>